<dbReference type="InterPro" id="IPR018502">
    <property type="entry name" value="Annexin_repeat"/>
</dbReference>
<organism evidence="5">
    <name type="scientific">Entomoneis paludosa</name>
    <dbReference type="NCBI Taxonomy" id="265537"/>
    <lineage>
        <taxon>Eukaryota</taxon>
        <taxon>Sar</taxon>
        <taxon>Stramenopiles</taxon>
        <taxon>Ochrophyta</taxon>
        <taxon>Bacillariophyta</taxon>
        <taxon>Bacillariophyceae</taxon>
        <taxon>Bacillariophycidae</taxon>
        <taxon>Entomoneidaceae</taxon>
        <taxon>Entomoneis</taxon>
    </lineage>
</organism>
<evidence type="ECO:0000313" key="5">
    <source>
        <dbReference type="EMBL" id="CAD9994635.1"/>
    </source>
</evidence>
<dbReference type="PRINTS" id="PR00196">
    <property type="entry name" value="ANNEXIN"/>
</dbReference>
<dbReference type="PANTHER" id="PTHR10502">
    <property type="entry name" value="ANNEXIN"/>
    <property type="match status" value="1"/>
</dbReference>
<dbReference type="InterPro" id="IPR001464">
    <property type="entry name" value="Annexin"/>
</dbReference>
<dbReference type="Gene3D" id="1.10.220.10">
    <property type="entry name" value="Annexin"/>
    <property type="match status" value="3"/>
</dbReference>
<dbReference type="EMBL" id="HBHT01040171">
    <property type="protein sequence ID" value="CAD9994635.1"/>
    <property type="molecule type" value="Transcribed_RNA"/>
</dbReference>
<evidence type="ECO:0008006" key="6">
    <source>
        <dbReference type="Google" id="ProtNLM"/>
    </source>
</evidence>
<dbReference type="InterPro" id="IPR037104">
    <property type="entry name" value="Annexin_sf"/>
</dbReference>
<dbReference type="GO" id="GO:0005737">
    <property type="term" value="C:cytoplasm"/>
    <property type="evidence" value="ECO:0007669"/>
    <property type="project" value="TreeGrafter"/>
</dbReference>
<dbReference type="PROSITE" id="PS51897">
    <property type="entry name" value="ANNEXIN_2"/>
    <property type="match status" value="1"/>
</dbReference>
<feature type="signal peptide" evidence="4">
    <location>
        <begin position="1"/>
        <end position="15"/>
    </location>
</feature>
<evidence type="ECO:0000256" key="1">
    <source>
        <dbReference type="ARBA" id="ARBA00007831"/>
    </source>
</evidence>
<evidence type="ECO:0000256" key="2">
    <source>
        <dbReference type="ARBA" id="ARBA00022737"/>
    </source>
</evidence>
<keyword evidence="2" id="KW-0677">Repeat</keyword>
<comment type="similarity">
    <text evidence="1">Belongs to the annexin family.</text>
</comment>
<keyword evidence="4" id="KW-0732">Signal</keyword>
<name>A0A7S2YT91_9STRA</name>
<proteinExistence type="inferred from homology"/>
<gene>
    <name evidence="5" type="ORF">APAL1065_LOCUS26986</name>
</gene>
<dbReference type="SMART" id="SM00335">
    <property type="entry name" value="ANX"/>
    <property type="match status" value="2"/>
</dbReference>
<keyword evidence="3" id="KW-0041">Annexin</keyword>
<reference evidence="5" key="1">
    <citation type="submission" date="2021-01" db="EMBL/GenBank/DDBJ databases">
        <authorList>
            <person name="Corre E."/>
            <person name="Pelletier E."/>
            <person name="Niang G."/>
            <person name="Scheremetjew M."/>
            <person name="Finn R."/>
            <person name="Kale V."/>
            <person name="Holt S."/>
            <person name="Cochrane G."/>
            <person name="Meng A."/>
            <person name="Brown T."/>
            <person name="Cohen L."/>
        </authorList>
    </citation>
    <scope>NUCLEOTIDE SEQUENCE</scope>
    <source>
        <strain evidence="5">CCMP125</strain>
    </source>
</reference>
<dbReference type="Pfam" id="PF00191">
    <property type="entry name" value="Annexin"/>
    <property type="match status" value="2"/>
</dbReference>
<sequence length="241" mass="26988">MTLLLSLSLCRRTITLKMLVDLYPPMIMEGDLSPDSFGDEVDEVCNEINAACKGFGTDEGRLLTAMGGMTPETRCKVALRYQELFGKELKKVMRSECGNRDFGKALQYLAVAPDETDCDIIEEACKGAGTNEKLLTTVIVGRTNLEMELLKKKFFNLTDKDLGRVLDSELGGHFEQLIFNCLQASEEVYDDEFHNEEKVKEDVEAFYKMGQGKWGTDEKGLFKLICARPGLHLKAVDLAYA</sequence>
<feature type="chain" id="PRO_5030689292" description="Annexin" evidence="4">
    <location>
        <begin position="16"/>
        <end position="241"/>
    </location>
</feature>
<evidence type="ECO:0000256" key="4">
    <source>
        <dbReference type="SAM" id="SignalP"/>
    </source>
</evidence>
<dbReference type="SUPFAM" id="SSF47874">
    <property type="entry name" value="Annexin"/>
    <property type="match status" value="1"/>
</dbReference>
<dbReference type="GO" id="GO:0001786">
    <property type="term" value="F:phosphatidylserine binding"/>
    <property type="evidence" value="ECO:0007669"/>
    <property type="project" value="TreeGrafter"/>
</dbReference>
<evidence type="ECO:0000256" key="3">
    <source>
        <dbReference type="ARBA" id="ARBA00023216"/>
    </source>
</evidence>
<dbReference type="PANTHER" id="PTHR10502:SF102">
    <property type="entry name" value="ANNEXIN B11"/>
    <property type="match status" value="1"/>
</dbReference>
<accession>A0A7S2YT91</accession>
<dbReference type="AlphaFoldDB" id="A0A7S2YT91"/>
<protein>
    <recommendedName>
        <fullName evidence="6">Annexin</fullName>
    </recommendedName>
</protein>
<dbReference type="GO" id="GO:0005886">
    <property type="term" value="C:plasma membrane"/>
    <property type="evidence" value="ECO:0007669"/>
    <property type="project" value="TreeGrafter"/>
</dbReference>
<dbReference type="GO" id="GO:0005544">
    <property type="term" value="F:calcium-dependent phospholipid binding"/>
    <property type="evidence" value="ECO:0007669"/>
    <property type="project" value="InterPro"/>
</dbReference>
<dbReference type="GO" id="GO:0005509">
    <property type="term" value="F:calcium ion binding"/>
    <property type="evidence" value="ECO:0007669"/>
    <property type="project" value="InterPro"/>
</dbReference>